<dbReference type="eggNOG" id="COG0826">
    <property type="taxonomic scope" value="Bacteria"/>
</dbReference>
<reference evidence="3" key="1">
    <citation type="journal article" date="2013" name="Genome Announc.">
        <title>Genome Sequence of Halanaerobium saccharolyticum subsp. saccharolyticum Strain DSM 6643T, a Halophilic Hydrogen-Producing Bacterium.</title>
        <authorList>
            <person name="Kivisto A."/>
            <person name="Larjo A."/>
            <person name="Ciranna A."/>
            <person name="Santala V."/>
            <person name="Roos C."/>
            <person name="Karp M."/>
        </authorList>
    </citation>
    <scope>NUCLEOTIDE SEQUENCE [LARGE SCALE GENOMIC DNA]</scope>
    <source>
        <strain evidence="3">DSM 6643</strain>
    </source>
</reference>
<dbReference type="STRING" id="1293054.HSACCH_00124"/>
<keyword evidence="2" id="KW-0456">Lyase</keyword>
<feature type="domain" description="DUF7916" evidence="1">
    <location>
        <begin position="6"/>
        <end position="301"/>
    </location>
</feature>
<comment type="caution">
    <text evidence="2">The sequence shown here is derived from an EMBL/GenBank/DDBJ whole genome shotgun (WGS) entry which is preliminary data.</text>
</comment>
<organism evidence="2 3">
    <name type="scientific">Halanaerobium saccharolyticum subsp. saccharolyticum DSM 6643</name>
    <dbReference type="NCBI Taxonomy" id="1293054"/>
    <lineage>
        <taxon>Bacteria</taxon>
        <taxon>Bacillati</taxon>
        <taxon>Bacillota</taxon>
        <taxon>Clostridia</taxon>
        <taxon>Halanaerobiales</taxon>
        <taxon>Halanaerobiaceae</taxon>
        <taxon>Halanaerobium</taxon>
    </lineage>
</organism>
<evidence type="ECO:0000313" key="2">
    <source>
        <dbReference type="EMBL" id="CCU77733.1"/>
    </source>
</evidence>
<sequence length="301" mass="32723">MVKRLLSSTSSELLNYDKSELLQSIKLSEGRTIISEVIGKESLFKDLSNAEVAAAFGADILLLNLFDLKQPQFKNIEKKSAVEIVKELKRLCGRPLGINLEPVTKNNDLEKDFIKLSSGRKATLENIERAVGAGFNMINFTGNPSVGVSNQAIIESVKLADQNFGDQIIITAGKMHMAGIDEDYLAAKYIDSLITAGTDIILLPAPGTVPGIDLNSLKEIIKLIHNRGKLALTAIGTSQESSDSETIREIAMMSKMAGADIQHIGDAGYGGIALPENILSLSKTIRGRRHSYRRMALSINR</sequence>
<dbReference type="RefSeq" id="WP_005487099.1">
    <property type="nucleotide sequence ID" value="NZ_CAUI01000005.1"/>
</dbReference>
<dbReference type="InterPro" id="IPR011060">
    <property type="entry name" value="RibuloseP-bd_barrel"/>
</dbReference>
<dbReference type="EMBL" id="CAUI01000005">
    <property type="protein sequence ID" value="CCU77733.1"/>
    <property type="molecule type" value="Genomic_DNA"/>
</dbReference>
<protein>
    <submittedName>
        <fullName evidence="2">Dihydrodipicolinate synthase</fullName>
        <ecNumber evidence="2">4.3.3.7</ecNumber>
    </submittedName>
</protein>
<proteinExistence type="predicted"/>
<evidence type="ECO:0000259" key="1">
    <source>
        <dbReference type="Pfam" id="PF25509"/>
    </source>
</evidence>
<gene>
    <name evidence="2" type="ORF">HSACCH_00124</name>
</gene>
<dbReference type="EC" id="4.3.3.7" evidence="2"/>
<keyword evidence="3" id="KW-1185">Reference proteome</keyword>
<accession>M5DXW1</accession>
<dbReference type="Pfam" id="PF25509">
    <property type="entry name" value="DUF7916"/>
    <property type="match status" value="1"/>
</dbReference>
<dbReference type="SUPFAM" id="SSF51366">
    <property type="entry name" value="Ribulose-phoshate binding barrel"/>
    <property type="match status" value="1"/>
</dbReference>
<dbReference type="OrthoDB" id="5581965at2"/>
<dbReference type="GO" id="GO:0008840">
    <property type="term" value="F:4-hydroxy-tetrahydrodipicolinate synthase activity"/>
    <property type="evidence" value="ECO:0007669"/>
    <property type="project" value="UniProtKB-EC"/>
</dbReference>
<evidence type="ECO:0000313" key="3">
    <source>
        <dbReference type="Proteomes" id="UP000012063"/>
    </source>
</evidence>
<dbReference type="InParanoid" id="M5DXW1"/>
<dbReference type="InterPro" id="IPR057238">
    <property type="entry name" value="DUF7916"/>
</dbReference>
<dbReference type="Proteomes" id="UP000012063">
    <property type="component" value="Unassembled WGS sequence"/>
</dbReference>
<name>M5DXW1_9FIRM</name>
<dbReference type="AlphaFoldDB" id="M5DXW1"/>